<accession>A0ACB8ANR9</accession>
<evidence type="ECO:0000313" key="1">
    <source>
        <dbReference type="EMBL" id="KAH7914569.1"/>
    </source>
</evidence>
<comment type="caution">
    <text evidence="1">The sequence shown here is derived from an EMBL/GenBank/DDBJ whole genome shotgun (WGS) entry which is preliminary data.</text>
</comment>
<protein>
    <submittedName>
        <fullName evidence="1">P-loop containing nucleoside triphosphate hydrolase protein</fullName>
    </submittedName>
</protein>
<name>A0ACB8ANR9_9AGAM</name>
<proteinExistence type="predicted"/>
<dbReference type="Proteomes" id="UP000790377">
    <property type="component" value="Unassembled WGS sequence"/>
</dbReference>
<gene>
    <name evidence="1" type="ORF">BJ138DRAFT_369702</name>
</gene>
<keyword evidence="1" id="KW-0378">Hydrolase</keyword>
<reference evidence="1" key="1">
    <citation type="journal article" date="2021" name="New Phytol.">
        <title>Evolutionary innovations through gain and loss of genes in the ectomycorrhizal Boletales.</title>
        <authorList>
            <person name="Wu G."/>
            <person name="Miyauchi S."/>
            <person name="Morin E."/>
            <person name="Kuo A."/>
            <person name="Drula E."/>
            <person name="Varga T."/>
            <person name="Kohler A."/>
            <person name="Feng B."/>
            <person name="Cao Y."/>
            <person name="Lipzen A."/>
            <person name="Daum C."/>
            <person name="Hundley H."/>
            <person name="Pangilinan J."/>
            <person name="Johnson J."/>
            <person name="Barry K."/>
            <person name="LaButti K."/>
            <person name="Ng V."/>
            <person name="Ahrendt S."/>
            <person name="Min B."/>
            <person name="Choi I.G."/>
            <person name="Park H."/>
            <person name="Plett J.M."/>
            <person name="Magnuson J."/>
            <person name="Spatafora J.W."/>
            <person name="Nagy L.G."/>
            <person name="Henrissat B."/>
            <person name="Grigoriev I.V."/>
            <person name="Yang Z.L."/>
            <person name="Xu J."/>
            <person name="Martin F.M."/>
        </authorList>
    </citation>
    <scope>NUCLEOTIDE SEQUENCE</scope>
    <source>
        <strain evidence="1">ATCC 28755</strain>
    </source>
</reference>
<keyword evidence="2" id="KW-1185">Reference proteome</keyword>
<evidence type="ECO:0000313" key="2">
    <source>
        <dbReference type="Proteomes" id="UP000790377"/>
    </source>
</evidence>
<dbReference type="EMBL" id="MU267612">
    <property type="protein sequence ID" value="KAH7914569.1"/>
    <property type="molecule type" value="Genomic_DNA"/>
</dbReference>
<sequence>MITKNEPKRRQWKPERTDINILILGLTGAGKSTFINAAIGGREIAVVGHGLESCTKDPQPFTFPKPDEPTRRIVLVDTPGFDDTYAEKTDTVNQIGNWLKMLLENDAKIAGVIYLHDISQGRSVTTDSAWKTTQEICGQDAFKNMIMATTKWRLPPGSAELERRREKELSDIVWKDARERGSRIARFDGTQESARQIISLAARKPLITPLQLERDLKQGRDGNIKHNTEQRVGGPHKSKGFFARLFRF</sequence>
<organism evidence="1 2">
    <name type="scientific">Hygrophoropsis aurantiaca</name>
    <dbReference type="NCBI Taxonomy" id="72124"/>
    <lineage>
        <taxon>Eukaryota</taxon>
        <taxon>Fungi</taxon>
        <taxon>Dikarya</taxon>
        <taxon>Basidiomycota</taxon>
        <taxon>Agaricomycotina</taxon>
        <taxon>Agaricomycetes</taxon>
        <taxon>Agaricomycetidae</taxon>
        <taxon>Boletales</taxon>
        <taxon>Coniophorineae</taxon>
        <taxon>Hygrophoropsidaceae</taxon>
        <taxon>Hygrophoropsis</taxon>
    </lineage>
</organism>